<dbReference type="PANTHER" id="PTHR10039:SF16">
    <property type="entry name" value="GPI INOSITOL-DEACYLASE"/>
    <property type="match status" value="1"/>
</dbReference>
<comment type="caution">
    <text evidence="3">The sequence shown here is derived from an EMBL/GenBank/DDBJ whole genome shotgun (WGS) entry which is preliminary data.</text>
</comment>
<evidence type="ECO:0000259" key="2">
    <source>
        <dbReference type="PROSITE" id="PS50837"/>
    </source>
</evidence>
<evidence type="ECO:0000313" key="4">
    <source>
        <dbReference type="Proteomes" id="UP001286456"/>
    </source>
</evidence>
<dbReference type="InterPro" id="IPR027417">
    <property type="entry name" value="P-loop_NTPase"/>
</dbReference>
<name>A0AAE0I2Y6_9PEZI</name>
<gene>
    <name evidence="3" type="ORF">B0T19DRAFT_295060</name>
</gene>
<dbReference type="InterPro" id="IPR056884">
    <property type="entry name" value="NPHP3-like_N"/>
</dbReference>
<dbReference type="Gene3D" id="3.40.50.300">
    <property type="entry name" value="P-loop containing nucleotide triphosphate hydrolases"/>
    <property type="match status" value="1"/>
</dbReference>
<reference evidence="3" key="1">
    <citation type="journal article" date="2023" name="Mol. Phylogenet. Evol.">
        <title>Genome-scale phylogeny and comparative genomics of the fungal order Sordariales.</title>
        <authorList>
            <person name="Hensen N."/>
            <person name="Bonometti L."/>
            <person name="Westerberg I."/>
            <person name="Brannstrom I.O."/>
            <person name="Guillou S."/>
            <person name="Cros-Aarteil S."/>
            <person name="Calhoun S."/>
            <person name="Haridas S."/>
            <person name="Kuo A."/>
            <person name="Mondo S."/>
            <person name="Pangilinan J."/>
            <person name="Riley R."/>
            <person name="LaButti K."/>
            <person name="Andreopoulos B."/>
            <person name="Lipzen A."/>
            <person name="Chen C."/>
            <person name="Yan M."/>
            <person name="Daum C."/>
            <person name="Ng V."/>
            <person name="Clum A."/>
            <person name="Steindorff A."/>
            <person name="Ohm R.A."/>
            <person name="Martin F."/>
            <person name="Silar P."/>
            <person name="Natvig D.O."/>
            <person name="Lalanne C."/>
            <person name="Gautier V."/>
            <person name="Ament-Velasquez S.L."/>
            <person name="Kruys A."/>
            <person name="Hutchinson M.I."/>
            <person name="Powell A.J."/>
            <person name="Barry K."/>
            <person name="Miller A.N."/>
            <person name="Grigoriev I.V."/>
            <person name="Debuchy R."/>
            <person name="Gladieux P."/>
            <person name="Hiltunen Thoren M."/>
            <person name="Johannesson H."/>
        </authorList>
    </citation>
    <scope>NUCLEOTIDE SEQUENCE</scope>
    <source>
        <strain evidence="3">SMH4131-1</strain>
    </source>
</reference>
<dbReference type="Pfam" id="PF24883">
    <property type="entry name" value="NPHP3_N"/>
    <property type="match status" value="1"/>
</dbReference>
<dbReference type="PANTHER" id="PTHR10039">
    <property type="entry name" value="AMELOGENIN"/>
    <property type="match status" value="1"/>
</dbReference>
<accession>A0AAE0I2Y6</accession>
<evidence type="ECO:0000313" key="3">
    <source>
        <dbReference type="EMBL" id="KAK3317618.1"/>
    </source>
</evidence>
<reference evidence="3" key="2">
    <citation type="submission" date="2023-06" db="EMBL/GenBank/DDBJ databases">
        <authorList>
            <consortium name="Lawrence Berkeley National Laboratory"/>
            <person name="Haridas S."/>
            <person name="Hensen N."/>
            <person name="Bonometti L."/>
            <person name="Westerberg I."/>
            <person name="Brannstrom I.O."/>
            <person name="Guillou S."/>
            <person name="Cros-Aarteil S."/>
            <person name="Calhoun S."/>
            <person name="Kuo A."/>
            <person name="Mondo S."/>
            <person name="Pangilinan J."/>
            <person name="Riley R."/>
            <person name="Labutti K."/>
            <person name="Andreopoulos B."/>
            <person name="Lipzen A."/>
            <person name="Chen C."/>
            <person name="Yanf M."/>
            <person name="Daum C."/>
            <person name="Ng V."/>
            <person name="Clum A."/>
            <person name="Steindorff A."/>
            <person name="Ohm R."/>
            <person name="Martin F."/>
            <person name="Silar P."/>
            <person name="Natvig D."/>
            <person name="Lalanne C."/>
            <person name="Gautier V."/>
            <person name="Ament-Velasquez S.L."/>
            <person name="Kruys A."/>
            <person name="Hutchinson M.I."/>
            <person name="Powell A.J."/>
            <person name="Barry K."/>
            <person name="Miller A.N."/>
            <person name="Grigoriev I.V."/>
            <person name="Debuchy R."/>
            <person name="Gladieux P."/>
            <person name="Thoren M.H."/>
            <person name="Johannesson H."/>
        </authorList>
    </citation>
    <scope>NUCLEOTIDE SEQUENCE</scope>
    <source>
        <strain evidence="3">SMH4131-1</strain>
    </source>
</reference>
<dbReference type="AlphaFoldDB" id="A0AAE0I2Y6"/>
<dbReference type="PROSITE" id="PS50837">
    <property type="entry name" value="NACHT"/>
    <property type="match status" value="1"/>
</dbReference>
<dbReference type="InterPro" id="IPR007111">
    <property type="entry name" value="NACHT_NTPase"/>
</dbReference>
<dbReference type="Proteomes" id="UP001286456">
    <property type="component" value="Unassembled WGS sequence"/>
</dbReference>
<dbReference type="EMBL" id="JAUEPO010000007">
    <property type="protein sequence ID" value="KAK3317618.1"/>
    <property type="molecule type" value="Genomic_DNA"/>
</dbReference>
<organism evidence="3 4">
    <name type="scientific">Cercophora scortea</name>
    <dbReference type="NCBI Taxonomy" id="314031"/>
    <lineage>
        <taxon>Eukaryota</taxon>
        <taxon>Fungi</taxon>
        <taxon>Dikarya</taxon>
        <taxon>Ascomycota</taxon>
        <taxon>Pezizomycotina</taxon>
        <taxon>Sordariomycetes</taxon>
        <taxon>Sordariomycetidae</taxon>
        <taxon>Sordariales</taxon>
        <taxon>Lasiosphaeriaceae</taxon>
        <taxon>Cercophora</taxon>
    </lineage>
</organism>
<proteinExistence type="predicted"/>
<sequence>MAEAIALAASVTAIVQIADRVIGVCKHYIRTARDAPSDLRTILVETSTLKTVFENLEFLNQYQTDVSASVGKLASAGGPIKLCLQAMAELESLLSSSETASAGPSQTRTKGQRVKEIITALAWPLKETRARKLLEDVTRCKETVTIALSGELVRDVKYVKQKVVEVHQILDESQRREMFRWLERTDPSPIHVRNHRLYEPRTGGWVKRSAFWGNWLSGKDRFLWLHGIPGAGKTVLMSHLIEDTKLHCQSLNQQGGKVACVYYYCNFSHAQDESTPFLRWVISQLCRQSSSIPTELYQHFRMGMELSLSELLNILERVVGSFSTVFILIDALDESSTPRDDLLKLMRDFVHDPRFHKIQLIASSREYIDIEKAMKLISTPVPMDNDLVEVDIRAYVRSALASNAKFSGWPRDLLAQVEDAVSKKAQGMFRWAVCQISTIAKLRPNYQVVQHELATLPKTLNDTYERVFLSIDEEERPFVSHLLKWIYFLSTVCFSEVTCANLILAAKLSSKDEGGRLQNYNYDKPEDAIRELCGCLVAFQPEREFIDDALYPFSTVFFAHYTVLEYLVSPRIATGPVAVFTLHRDTVEVEFIKTILKEALSPSRVQVPQHYREIEAVNILHQDINSWCKLMAAQFVSSYHQEQTWRRLMCEADSRELAFKLFNPTRSGYTAFLEVAQLGMVACSNDVIAMQFPDGIPRSNLRPPFYRVRWDPQATDDEYENLATLLNLLLVSPPAPLAVAFMRRHQSRAMFTAEISLQTVIAAPHNHARRSLDNIPEYDLRGSVLEIAGLLGWHDLGPISLIIDHCPDTFDPSAALHVFSGMWSPFDTAYRKRLNKGDWEEERNILSKLLTLKADPDLEGYSLTPLQIATACSDEVKVRILLQHGADPRKTGKANGVTWRQKSFIGRHSRQGNFLSCFHEVKPLDICRQLRSTTAILNTLDVGYDIVDGYYMGELSVDYKGGEIDEDSSREMRKGYRYLNNDGDFHITRLLEANLVIEKLLLEHGALDEAE</sequence>
<protein>
    <recommendedName>
        <fullName evidence="2">NACHT domain-containing protein</fullName>
    </recommendedName>
</protein>
<keyword evidence="1" id="KW-0677">Repeat</keyword>
<keyword evidence="4" id="KW-1185">Reference proteome</keyword>
<evidence type="ECO:0000256" key="1">
    <source>
        <dbReference type="ARBA" id="ARBA00022737"/>
    </source>
</evidence>
<feature type="domain" description="NACHT" evidence="2">
    <location>
        <begin position="221"/>
        <end position="365"/>
    </location>
</feature>
<dbReference type="SUPFAM" id="SSF52540">
    <property type="entry name" value="P-loop containing nucleoside triphosphate hydrolases"/>
    <property type="match status" value="1"/>
</dbReference>